<dbReference type="PANTHER" id="PTHR42994">
    <property type="entry name" value="PEPTIDASE T"/>
    <property type="match status" value="1"/>
</dbReference>
<organism evidence="11 12">
    <name type="scientific">Photobacterium damselae subsp. damselae</name>
    <name type="common">Listonella damsela</name>
    <dbReference type="NCBI Taxonomy" id="85581"/>
    <lineage>
        <taxon>Bacteria</taxon>
        <taxon>Pseudomonadati</taxon>
        <taxon>Pseudomonadota</taxon>
        <taxon>Gammaproteobacteria</taxon>
        <taxon>Vibrionales</taxon>
        <taxon>Vibrionaceae</taxon>
        <taxon>Photobacterium</taxon>
    </lineage>
</organism>
<keyword evidence="2" id="KW-0645">Protease</keyword>
<evidence type="ECO:0000313" key="11">
    <source>
        <dbReference type="EMBL" id="NVP00237.1"/>
    </source>
</evidence>
<dbReference type="SUPFAM" id="SSF55031">
    <property type="entry name" value="Bacterial exopeptidase dimerisation domain"/>
    <property type="match status" value="1"/>
</dbReference>
<evidence type="ECO:0000256" key="5">
    <source>
        <dbReference type="ARBA" id="ARBA00022833"/>
    </source>
</evidence>
<evidence type="ECO:0000256" key="4">
    <source>
        <dbReference type="ARBA" id="ARBA00022801"/>
    </source>
</evidence>
<dbReference type="NCBIfam" id="NF009920">
    <property type="entry name" value="PRK13381.1"/>
    <property type="match status" value="1"/>
</dbReference>
<keyword evidence="6" id="KW-0482">Metalloprotease</keyword>
<keyword evidence="3 9" id="KW-0479">Metal-binding</keyword>
<feature type="binding site" evidence="9">
    <location>
        <position position="82"/>
    </location>
    <ligand>
        <name>Zn(2+)</name>
        <dbReference type="ChEBI" id="CHEBI:29105"/>
        <label>1</label>
    </ligand>
</feature>
<dbReference type="InterPro" id="IPR002933">
    <property type="entry name" value="Peptidase_M20"/>
</dbReference>
<comment type="caution">
    <text evidence="11">The sequence shown here is derived from an EMBL/GenBank/DDBJ whole genome shotgun (WGS) entry which is preliminary data.</text>
</comment>
<accession>A0A850QKV9</accession>
<dbReference type="NCBIfam" id="TIGR01882">
    <property type="entry name" value="peptidase-T"/>
    <property type="match status" value="1"/>
</dbReference>
<feature type="binding site" evidence="9">
    <location>
        <position position="141"/>
    </location>
    <ligand>
        <name>Zn(2+)</name>
        <dbReference type="ChEBI" id="CHEBI:29105"/>
        <label>2</label>
    </ligand>
</feature>
<dbReference type="InterPro" id="IPR011650">
    <property type="entry name" value="Peptidase_M20_dimer"/>
</dbReference>
<dbReference type="GO" id="GO:0045148">
    <property type="term" value="F:tripeptide aminopeptidase activity"/>
    <property type="evidence" value="ECO:0007669"/>
    <property type="project" value="UniProtKB-UniRule"/>
</dbReference>
<dbReference type="GO" id="GO:0008270">
    <property type="term" value="F:zinc ion binding"/>
    <property type="evidence" value="ECO:0007669"/>
    <property type="project" value="InterPro"/>
</dbReference>
<dbReference type="PANTHER" id="PTHR42994:SF1">
    <property type="entry name" value="PEPTIDASE T"/>
    <property type="match status" value="1"/>
</dbReference>
<sequence length="412" mass="45716">MNNISERFVKYTSINTTTEQGQGAKGIMPSSVGQLELGKLLVQELIELKTIINIEHRSNGIVTAEFPANCEGNYPTVAFFAHLDTSSEQTADTVARLVEYNGGDIELANGLLLTMQDNPELVNYIGDKIFVSDGNSLLGADDKAAIAAIMDMLQYFTHNPSIKHGTIRVAFLPDEEQGLLGAKAFHTPDFADFGYTLDCCGIGEFIYENWNAGDAVIEFIGQSAHPMNSKGNLKNSLLMAQKFMQLFPETETPEATELREGYFWMKKLSGNSAKTVLNIDIRDFTDKGYQKRLQFITDMTEMFKKLYGEESIKTVLSDRYKNVSNYLTIDDDPLSPINLALDAYKENHIKPKVIPMRGGYDGAVLSENGIPCPNIFTGAHNFHSIFEYLPLSSLQSASNVIQTIVKNIVGER</sequence>
<feature type="active site" description="Proton acceptor" evidence="8">
    <location>
        <position position="175"/>
    </location>
</feature>
<name>A0A850QKV9_PHODD</name>
<dbReference type="Pfam" id="PF01546">
    <property type="entry name" value="Peptidase_M20"/>
    <property type="match status" value="1"/>
</dbReference>
<dbReference type="GO" id="GO:0008237">
    <property type="term" value="F:metallopeptidase activity"/>
    <property type="evidence" value="ECO:0007669"/>
    <property type="project" value="UniProtKB-KW"/>
</dbReference>
<keyword evidence="11" id="KW-0031">Aminopeptidase</keyword>
<feature type="domain" description="Peptidase M20 dimerisation" evidence="10">
    <location>
        <begin position="211"/>
        <end position="309"/>
    </location>
</feature>
<dbReference type="NCBIfam" id="NF003976">
    <property type="entry name" value="PRK05469.1"/>
    <property type="match status" value="1"/>
</dbReference>
<dbReference type="Gene3D" id="3.40.630.10">
    <property type="entry name" value="Zn peptidases"/>
    <property type="match status" value="1"/>
</dbReference>
<protein>
    <recommendedName>
        <fullName evidence="7">Peptidase T</fullName>
        <ecNumber evidence="7">3.4.11.4</ecNumber>
    </recommendedName>
</protein>
<evidence type="ECO:0000256" key="2">
    <source>
        <dbReference type="ARBA" id="ARBA00022670"/>
    </source>
</evidence>
<evidence type="ECO:0000256" key="6">
    <source>
        <dbReference type="ARBA" id="ARBA00023049"/>
    </source>
</evidence>
<evidence type="ECO:0000313" key="12">
    <source>
        <dbReference type="Proteomes" id="UP000533429"/>
    </source>
</evidence>
<dbReference type="GO" id="GO:0006518">
    <property type="term" value="P:peptide metabolic process"/>
    <property type="evidence" value="ECO:0007669"/>
    <property type="project" value="InterPro"/>
</dbReference>
<keyword evidence="4 11" id="KW-0378">Hydrolase</keyword>
<evidence type="ECO:0000256" key="1">
    <source>
        <dbReference type="ARBA" id="ARBA00009692"/>
    </source>
</evidence>
<dbReference type="RefSeq" id="WP_106339655.1">
    <property type="nucleotide sequence ID" value="NZ_JABWTO010000101.1"/>
</dbReference>
<dbReference type="PIRSF" id="PIRSF037215">
    <property type="entry name" value="Peptidase_M20B"/>
    <property type="match status" value="1"/>
</dbReference>
<dbReference type="SUPFAM" id="SSF53187">
    <property type="entry name" value="Zn-dependent exopeptidases"/>
    <property type="match status" value="1"/>
</dbReference>
<feature type="binding site" evidence="9">
    <location>
        <position position="176"/>
    </location>
    <ligand>
        <name>Zn(2+)</name>
        <dbReference type="ChEBI" id="CHEBI:29105"/>
        <label>2</label>
    </ligand>
</feature>
<reference evidence="11 12" key="1">
    <citation type="submission" date="2020-06" db="EMBL/GenBank/DDBJ databases">
        <title>Photobacterium damselae subsp. damselae comparative genomics.</title>
        <authorList>
            <person name="Osorio C.R."/>
        </authorList>
    </citation>
    <scope>NUCLEOTIDE SEQUENCE [LARGE SCALE GENOMIC DNA]</scope>
    <source>
        <strain evidence="11 12">TW250/03</strain>
    </source>
</reference>
<feature type="active site" evidence="8">
    <location>
        <position position="84"/>
    </location>
</feature>
<feature type="binding site" evidence="9">
    <location>
        <position position="198"/>
    </location>
    <ligand>
        <name>Zn(2+)</name>
        <dbReference type="ChEBI" id="CHEBI:29105"/>
        <label>1</label>
    </ligand>
</feature>
<comment type="cofactor">
    <cofactor evidence="9">
        <name>Zn(2+)</name>
        <dbReference type="ChEBI" id="CHEBI:29105"/>
    </cofactor>
    <text evidence="9">Binds 2 Zn(2+) ions per subunit.</text>
</comment>
<feature type="binding site" evidence="9">
    <location>
        <position position="141"/>
    </location>
    <ligand>
        <name>Zn(2+)</name>
        <dbReference type="ChEBI" id="CHEBI:29105"/>
        <label>1</label>
    </ligand>
</feature>
<evidence type="ECO:0000256" key="9">
    <source>
        <dbReference type="PIRSR" id="PIRSR037215-2"/>
    </source>
</evidence>
<dbReference type="PROSITE" id="PS00759">
    <property type="entry name" value="ARGE_DAPE_CPG2_2"/>
    <property type="match status" value="1"/>
</dbReference>
<evidence type="ECO:0000256" key="8">
    <source>
        <dbReference type="PIRSR" id="PIRSR037215-1"/>
    </source>
</evidence>
<dbReference type="EC" id="3.4.11.4" evidence="7"/>
<dbReference type="GO" id="GO:0006508">
    <property type="term" value="P:proteolysis"/>
    <property type="evidence" value="ECO:0007669"/>
    <property type="project" value="UniProtKB-UniRule"/>
</dbReference>
<comment type="similarity">
    <text evidence="1">Belongs to the peptidase M20B family.</text>
</comment>
<dbReference type="InterPro" id="IPR036264">
    <property type="entry name" value="Bact_exopeptidase_dim_dom"/>
</dbReference>
<proteinExistence type="inferred from homology"/>
<evidence type="ECO:0000256" key="3">
    <source>
        <dbReference type="ARBA" id="ARBA00022723"/>
    </source>
</evidence>
<dbReference type="PROSITE" id="PS00758">
    <property type="entry name" value="ARGE_DAPE_CPG2_1"/>
    <property type="match status" value="1"/>
</dbReference>
<keyword evidence="5 9" id="KW-0862">Zinc</keyword>
<dbReference type="Proteomes" id="UP000533429">
    <property type="component" value="Unassembled WGS sequence"/>
</dbReference>
<dbReference type="EMBL" id="JABXOR010000532">
    <property type="protein sequence ID" value="NVP00237.1"/>
    <property type="molecule type" value="Genomic_DNA"/>
</dbReference>
<dbReference type="Gene3D" id="3.30.70.360">
    <property type="match status" value="1"/>
</dbReference>
<dbReference type="AlphaFoldDB" id="A0A850QKV9"/>
<dbReference type="InterPro" id="IPR010161">
    <property type="entry name" value="Peptidase_M20B"/>
</dbReference>
<feature type="binding site" evidence="9">
    <location>
        <position position="383"/>
    </location>
    <ligand>
        <name>Zn(2+)</name>
        <dbReference type="ChEBI" id="CHEBI:29105"/>
        <label>2</label>
    </ligand>
</feature>
<dbReference type="InterPro" id="IPR001261">
    <property type="entry name" value="ArgE/DapE_CS"/>
</dbReference>
<evidence type="ECO:0000259" key="10">
    <source>
        <dbReference type="Pfam" id="PF07687"/>
    </source>
</evidence>
<gene>
    <name evidence="11" type="primary">pepT</name>
    <name evidence="11" type="ORF">HWA77_08455</name>
</gene>
<dbReference type="Pfam" id="PF07687">
    <property type="entry name" value="M20_dimer"/>
    <property type="match status" value="1"/>
</dbReference>
<evidence type="ECO:0000256" key="7">
    <source>
        <dbReference type="NCBIfam" id="TIGR01882"/>
    </source>
</evidence>